<dbReference type="CDD" id="cd07995">
    <property type="entry name" value="TPK"/>
    <property type="match status" value="1"/>
</dbReference>
<dbReference type="Pfam" id="PF04265">
    <property type="entry name" value="TPK_B1_binding"/>
    <property type="match status" value="1"/>
</dbReference>
<dbReference type="Pfam" id="PF04263">
    <property type="entry name" value="TPK_catalytic"/>
    <property type="match status" value="1"/>
</dbReference>
<evidence type="ECO:0000256" key="6">
    <source>
        <dbReference type="ARBA" id="ARBA00022840"/>
    </source>
</evidence>
<dbReference type="InterPro" id="IPR006282">
    <property type="entry name" value="Thi_PPkinase"/>
</dbReference>
<dbReference type="GO" id="GO:0016301">
    <property type="term" value="F:kinase activity"/>
    <property type="evidence" value="ECO:0007669"/>
    <property type="project" value="UniProtKB-UniRule"/>
</dbReference>
<dbReference type="STRING" id="946122.A0A0C2SMK2"/>
<name>A0A0C2SMK2_AMAMK</name>
<accession>A0A0C2SMK2</accession>
<dbReference type="InterPro" id="IPR007373">
    <property type="entry name" value="Thiamin_PyroPKinase_B1-bd"/>
</dbReference>
<evidence type="ECO:0000313" key="10">
    <source>
        <dbReference type="Proteomes" id="UP000054549"/>
    </source>
</evidence>
<evidence type="ECO:0000256" key="1">
    <source>
        <dbReference type="ARBA" id="ARBA00005078"/>
    </source>
</evidence>
<evidence type="ECO:0000256" key="3">
    <source>
        <dbReference type="ARBA" id="ARBA00022679"/>
    </source>
</evidence>
<dbReference type="GO" id="GO:0009229">
    <property type="term" value="P:thiamine diphosphate biosynthetic process"/>
    <property type="evidence" value="ECO:0007669"/>
    <property type="project" value="UniProtKB-UniRule"/>
</dbReference>
<dbReference type="SMART" id="SM00983">
    <property type="entry name" value="TPK_B1_binding"/>
    <property type="match status" value="1"/>
</dbReference>
<dbReference type="EC" id="2.7.6.2" evidence="7"/>
<evidence type="ECO:0000256" key="4">
    <source>
        <dbReference type="ARBA" id="ARBA00022741"/>
    </source>
</evidence>
<dbReference type="GO" id="GO:0004788">
    <property type="term" value="F:thiamine diphosphokinase activity"/>
    <property type="evidence" value="ECO:0007669"/>
    <property type="project" value="UniProtKB-UniRule"/>
</dbReference>
<comment type="pathway">
    <text evidence="1 7">Cofactor biosynthesis; thiamine diphosphate biosynthesis; thiamine diphosphate from thiamine: step 1/1.</text>
</comment>
<keyword evidence="3 7" id="KW-0808">Transferase</keyword>
<dbReference type="Gene3D" id="3.40.50.10240">
    <property type="entry name" value="Thiamin pyrophosphokinase, catalytic domain"/>
    <property type="match status" value="1"/>
</dbReference>
<sequence length="264" mass="29680">MKTWNVEFLKPSTTKVRRALIVLNQPFSFALLHRLWRSSEWHCCADGGANRLYDLLDNTQRLLYLPHLIKGDLDSLRDDVAEYYGAKGVHIVHDRDQNSTDLMKSVVSLEQRERLEGGLGTYELLILGGLTGRLDQTFHTLSVLHKLRKTRDKAFAVTDDNVGWVLDSGEHMIKIDHSRLGKTCGLLPVGIESTVLTTSGLEWNLCMDTSYPCPLTRVESLAADSLSSIDGLVSTSNHLVPGQNVWIKTTKPIWWTVELGQILD</sequence>
<dbReference type="SUPFAM" id="SSF63999">
    <property type="entry name" value="Thiamin pyrophosphokinase, catalytic domain"/>
    <property type="match status" value="1"/>
</dbReference>
<dbReference type="GO" id="GO:0005524">
    <property type="term" value="F:ATP binding"/>
    <property type="evidence" value="ECO:0007669"/>
    <property type="project" value="UniProtKB-UniRule"/>
</dbReference>
<dbReference type="InterPro" id="IPR007371">
    <property type="entry name" value="TPK_catalytic"/>
</dbReference>
<dbReference type="GO" id="GO:0030975">
    <property type="term" value="F:thiamine binding"/>
    <property type="evidence" value="ECO:0007669"/>
    <property type="project" value="UniProtKB-UniRule"/>
</dbReference>
<reference evidence="9 10" key="1">
    <citation type="submission" date="2014-04" db="EMBL/GenBank/DDBJ databases">
        <title>Evolutionary Origins and Diversification of the Mycorrhizal Mutualists.</title>
        <authorList>
            <consortium name="DOE Joint Genome Institute"/>
            <consortium name="Mycorrhizal Genomics Consortium"/>
            <person name="Kohler A."/>
            <person name="Kuo A."/>
            <person name="Nagy L.G."/>
            <person name="Floudas D."/>
            <person name="Copeland A."/>
            <person name="Barry K.W."/>
            <person name="Cichocki N."/>
            <person name="Veneault-Fourrey C."/>
            <person name="LaButti K."/>
            <person name="Lindquist E.A."/>
            <person name="Lipzen A."/>
            <person name="Lundell T."/>
            <person name="Morin E."/>
            <person name="Murat C."/>
            <person name="Riley R."/>
            <person name="Ohm R."/>
            <person name="Sun H."/>
            <person name="Tunlid A."/>
            <person name="Henrissat B."/>
            <person name="Grigoriev I.V."/>
            <person name="Hibbett D.S."/>
            <person name="Martin F."/>
        </authorList>
    </citation>
    <scope>NUCLEOTIDE SEQUENCE [LARGE SCALE GENOMIC DNA]</scope>
    <source>
        <strain evidence="9 10">Koide BX008</strain>
    </source>
</reference>
<dbReference type="NCBIfam" id="TIGR01378">
    <property type="entry name" value="thi_PPkinase"/>
    <property type="match status" value="1"/>
</dbReference>
<organism evidence="9 10">
    <name type="scientific">Amanita muscaria (strain Koide BX008)</name>
    <dbReference type="NCBI Taxonomy" id="946122"/>
    <lineage>
        <taxon>Eukaryota</taxon>
        <taxon>Fungi</taxon>
        <taxon>Dikarya</taxon>
        <taxon>Basidiomycota</taxon>
        <taxon>Agaricomycotina</taxon>
        <taxon>Agaricomycetes</taxon>
        <taxon>Agaricomycetidae</taxon>
        <taxon>Agaricales</taxon>
        <taxon>Pluteineae</taxon>
        <taxon>Amanitaceae</taxon>
        <taxon>Amanita</taxon>
    </lineage>
</organism>
<keyword evidence="10" id="KW-1185">Reference proteome</keyword>
<dbReference type="InParanoid" id="A0A0C2SMK2"/>
<protein>
    <recommendedName>
        <fullName evidence="7">Thiamine pyrophosphokinase</fullName>
        <ecNumber evidence="7">2.7.6.2</ecNumber>
    </recommendedName>
</protein>
<comment type="catalytic activity">
    <reaction evidence="7">
        <text>thiamine + ATP = thiamine diphosphate + AMP + H(+)</text>
        <dbReference type="Rhea" id="RHEA:11576"/>
        <dbReference type="ChEBI" id="CHEBI:15378"/>
        <dbReference type="ChEBI" id="CHEBI:18385"/>
        <dbReference type="ChEBI" id="CHEBI:30616"/>
        <dbReference type="ChEBI" id="CHEBI:58937"/>
        <dbReference type="ChEBI" id="CHEBI:456215"/>
    </reaction>
</comment>
<dbReference type="Gene3D" id="2.60.120.320">
    <property type="entry name" value="Thiamin pyrophosphokinase, thiamin-binding domain"/>
    <property type="match status" value="1"/>
</dbReference>
<evidence type="ECO:0000259" key="8">
    <source>
        <dbReference type="SMART" id="SM00983"/>
    </source>
</evidence>
<dbReference type="AlphaFoldDB" id="A0A0C2SMK2"/>
<dbReference type="Proteomes" id="UP000054549">
    <property type="component" value="Unassembled WGS sequence"/>
</dbReference>
<keyword evidence="6 7" id="KW-0067">ATP-binding</keyword>
<evidence type="ECO:0000256" key="7">
    <source>
        <dbReference type="PIRNR" id="PIRNR031057"/>
    </source>
</evidence>
<dbReference type="EMBL" id="KN818249">
    <property type="protein sequence ID" value="KIL64470.1"/>
    <property type="molecule type" value="Genomic_DNA"/>
</dbReference>
<proteinExistence type="inferred from homology"/>
<gene>
    <name evidence="9" type="ORF">M378DRAFT_178795</name>
</gene>
<dbReference type="SUPFAM" id="SSF63862">
    <property type="entry name" value="Thiamin pyrophosphokinase, substrate-binding domain"/>
    <property type="match status" value="1"/>
</dbReference>
<feature type="domain" description="Thiamin pyrophosphokinase thiamin-binding" evidence="8">
    <location>
        <begin position="169"/>
        <end position="253"/>
    </location>
</feature>
<dbReference type="InterPro" id="IPR036371">
    <property type="entry name" value="TPK_B1-bd_sf"/>
</dbReference>
<evidence type="ECO:0000313" key="9">
    <source>
        <dbReference type="EMBL" id="KIL64470.1"/>
    </source>
</evidence>
<dbReference type="GO" id="GO:0006772">
    <property type="term" value="P:thiamine metabolic process"/>
    <property type="evidence" value="ECO:0007669"/>
    <property type="project" value="InterPro"/>
</dbReference>
<dbReference type="PIRSF" id="PIRSF031057">
    <property type="entry name" value="Thiamin_pyrophosphokinase"/>
    <property type="match status" value="1"/>
</dbReference>
<dbReference type="InterPro" id="IPR036759">
    <property type="entry name" value="TPK_catalytic_sf"/>
</dbReference>
<dbReference type="OrthoDB" id="25149at2759"/>
<comment type="similarity">
    <text evidence="2 7">Belongs to the thiamine pyrophosphokinase family.</text>
</comment>
<dbReference type="InterPro" id="IPR016966">
    <property type="entry name" value="Thiamin_pyrophosphokinase_euk"/>
</dbReference>
<keyword evidence="4 7" id="KW-0547">Nucleotide-binding</keyword>
<evidence type="ECO:0000256" key="2">
    <source>
        <dbReference type="ARBA" id="ARBA00006785"/>
    </source>
</evidence>
<dbReference type="HOGENOM" id="CLU_044237_0_0_1"/>
<dbReference type="UniPathway" id="UPA00060">
    <property type="reaction ID" value="UER00597"/>
</dbReference>
<evidence type="ECO:0000256" key="5">
    <source>
        <dbReference type="ARBA" id="ARBA00022777"/>
    </source>
</evidence>
<dbReference type="PANTHER" id="PTHR13622:SF8">
    <property type="entry name" value="THIAMIN PYROPHOSPHOKINASE 1"/>
    <property type="match status" value="1"/>
</dbReference>
<dbReference type="PANTHER" id="PTHR13622">
    <property type="entry name" value="THIAMIN PYROPHOSPHOKINASE"/>
    <property type="match status" value="1"/>
</dbReference>
<keyword evidence="5 7" id="KW-0418">Kinase</keyword>